<gene>
    <name evidence="3" type="ORF">IAC13_01645</name>
</gene>
<dbReference type="EMBL" id="JADIML010000049">
    <property type="protein sequence ID" value="MBO8462616.1"/>
    <property type="molecule type" value="Genomic_DNA"/>
</dbReference>
<accession>A0A9D9N6R8</accession>
<keyword evidence="2" id="KW-0472">Membrane</keyword>
<reference evidence="3" key="1">
    <citation type="submission" date="2020-10" db="EMBL/GenBank/DDBJ databases">
        <authorList>
            <person name="Gilroy R."/>
        </authorList>
    </citation>
    <scope>NUCLEOTIDE SEQUENCE</scope>
    <source>
        <strain evidence="3">E3-2379</strain>
    </source>
</reference>
<feature type="transmembrane region" description="Helical" evidence="2">
    <location>
        <begin position="235"/>
        <end position="255"/>
    </location>
</feature>
<sequence>MTIYSFQNRTRRTGNETRFIDVYRFLATEKMGAEGNKSLDEQEEKEQEAYSDQIEKQAQENIAYLMAAKTELISLNKMNKALDSLKAEEKRLQKSIASEEKSMEDEITQTIHRKLDEIENQFESALKDNKEKEKRLLTKRAKKKNEKVKERVKEETADVREENRKLKTEMDSLFKQNHIPRFCNSKLYYSLFMTKGIFEVLEFLATIFICIIVIPALLCIAAEDTVLSHIKDLKPYYIIIFLACTLLFFFVYIIILNSTKVKHHPVLVEGRKIRDKVKANEKKIKAITNAVKKDKDESQYNLEKYDEKLEEIREEARIISEKRQTALTEFEQKGKQEITESIRNRRREGLETIKQKYRDHSEQLLMGEKNIQEQKRLIQENYTKRIGDEYMDYETITDLITIIEEGDADSVEEAILFYNNE</sequence>
<proteinExistence type="predicted"/>
<keyword evidence="1" id="KW-0175">Coiled coil</keyword>
<evidence type="ECO:0000313" key="3">
    <source>
        <dbReference type="EMBL" id="MBO8462616.1"/>
    </source>
</evidence>
<evidence type="ECO:0000313" key="4">
    <source>
        <dbReference type="Proteomes" id="UP000823618"/>
    </source>
</evidence>
<feature type="coiled-coil region" evidence="1">
    <location>
        <begin position="295"/>
        <end position="329"/>
    </location>
</feature>
<dbReference type="Proteomes" id="UP000823618">
    <property type="component" value="Unassembled WGS sequence"/>
</dbReference>
<evidence type="ECO:0000256" key="2">
    <source>
        <dbReference type="SAM" id="Phobius"/>
    </source>
</evidence>
<protein>
    <submittedName>
        <fullName evidence="3">Uncharacterized protein</fullName>
    </submittedName>
</protein>
<keyword evidence="2" id="KW-0812">Transmembrane</keyword>
<name>A0A9D9N6R8_9FIRM</name>
<comment type="caution">
    <text evidence="3">The sequence shown here is derived from an EMBL/GenBank/DDBJ whole genome shotgun (WGS) entry which is preliminary data.</text>
</comment>
<dbReference type="AlphaFoldDB" id="A0A9D9N6R8"/>
<feature type="transmembrane region" description="Helical" evidence="2">
    <location>
        <begin position="200"/>
        <end position="223"/>
    </location>
</feature>
<evidence type="ECO:0000256" key="1">
    <source>
        <dbReference type="SAM" id="Coils"/>
    </source>
</evidence>
<reference evidence="3" key="2">
    <citation type="journal article" date="2021" name="PeerJ">
        <title>Extensive microbial diversity within the chicken gut microbiome revealed by metagenomics and culture.</title>
        <authorList>
            <person name="Gilroy R."/>
            <person name="Ravi A."/>
            <person name="Getino M."/>
            <person name="Pursley I."/>
            <person name="Horton D.L."/>
            <person name="Alikhan N.F."/>
            <person name="Baker D."/>
            <person name="Gharbi K."/>
            <person name="Hall N."/>
            <person name="Watson M."/>
            <person name="Adriaenssens E.M."/>
            <person name="Foster-Nyarko E."/>
            <person name="Jarju S."/>
            <person name="Secka A."/>
            <person name="Antonio M."/>
            <person name="Oren A."/>
            <person name="Chaudhuri R.R."/>
            <person name="La Ragione R."/>
            <person name="Hildebrand F."/>
            <person name="Pallen M.J."/>
        </authorList>
    </citation>
    <scope>NUCLEOTIDE SEQUENCE</scope>
    <source>
        <strain evidence="3">E3-2379</strain>
    </source>
</reference>
<keyword evidence="2" id="KW-1133">Transmembrane helix</keyword>
<feature type="coiled-coil region" evidence="1">
    <location>
        <begin position="40"/>
        <end position="176"/>
    </location>
</feature>
<organism evidence="3 4">
    <name type="scientific">Candidatus Scybalomonas excrementavium</name>
    <dbReference type="NCBI Taxonomy" id="2840943"/>
    <lineage>
        <taxon>Bacteria</taxon>
        <taxon>Bacillati</taxon>
        <taxon>Bacillota</taxon>
        <taxon>Clostridia</taxon>
        <taxon>Lachnospirales</taxon>
        <taxon>Lachnospiraceae</taxon>
        <taxon>Lachnospiraceae incertae sedis</taxon>
        <taxon>Candidatus Scybalomonas</taxon>
    </lineage>
</organism>